<evidence type="ECO:0000256" key="1">
    <source>
        <dbReference type="ARBA" id="ARBA00023002"/>
    </source>
</evidence>
<gene>
    <name evidence="3" type="ORF">HF577_11550</name>
</gene>
<proteinExistence type="predicted"/>
<sequence length="171" mass="18743">MPSTEPTTQIDHRYGDAEAVPTPWSTAQEHLAAAEVAWLSTVRPDGRPHVTPLLTVWLDGALHICTGEVEQKARNIAANPHVVLTTGTNALRGGLDLSVEGRAERVTDPERLQVLADAWEKKYGSEWHFEVRDGGFEGGHALALVFRIEPTTVFGFGKGPYSQTRWCFPGS</sequence>
<dbReference type="Pfam" id="PF01243">
    <property type="entry name" value="PNPOx_N"/>
    <property type="match status" value="1"/>
</dbReference>
<comment type="caution">
    <text evidence="3">The sequence shown here is derived from an EMBL/GenBank/DDBJ whole genome shotgun (WGS) entry which is preliminary data.</text>
</comment>
<evidence type="ECO:0000313" key="4">
    <source>
        <dbReference type="Proteomes" id="UP001296706"/>
    </source>
</evidence>
<evidence type="ECO:0000313" key="3">
    <source>
        <dbReference type="EMBL" id="NMH77715.1"/>
    </source>
</evidence>
<dbReference type="PANTHER" id="PTHR35176:SF4">
    <property type="entry name" value="PYRIDOXAMINE 5'-PHOSPHATE OXIDASE-RELATED FMN-BINDING"/>
    <property type="match status" value="1"/>
</dbReference>
<name>A0ABX1RBF6_9PSEU</name>
<dbReference type="InterPro" id="IPR012349">
    <property type="entry name" value="Split_barrel_FMN-bd"/>
</dbReference>
<feature type="domain" description="Pyridoxamine 5'-phosphate oxidase N-terminal" evidence="2">
    <location>
        <begin position="27"/>
        <end position="151"/>
    </location>
</feature>
<dbReference type="PANTHER" id="PTHR35176">
    <property type="entry name" value="HEME OXYGENASE HI_0854-RELATED"/>
    <property type="match status" value="1"/>
</dbReference>
<dbReference type="EMBL" id="JAAXKY010000029">
    <property type="protein sequence ID" value="NMH77715.1"/>
    <property type="molecule type" value="Genomic_DNA"/>
</dbReference>
<dbReference type="Proteomes" id="UP001296706">
    <property type="component" value="Unassembled WGS sequence"/>
</dbReference>
<keyword evidence="4" id="KW-1185">Reference proteome</keyword>
<organism evidence="3 4">
    <name type="scientific">Pseudonocardia xinjiangensis</name>
    <dbReference type="NCBI Taxonomy" id="75289"/>
    <lineage>
        <taxon>Bacteria</taxon>
        <taxon>Bacillati</taxon>
        <taxon>Actinomycetota</taxon>
        <taxon>Actinomycetes</taxon>
        <taxon>Pseudonocardiales</taxon>
        <taxon>Pseudonocardiaceae</taxon>
        <taxon>Pseudonocardia</taxon>
    </lineage>
</organism>
<dbReference type="RefSeq" id="WP_169395795.1">
    <property type="nucleotide sequence ID" value="NZ_BAAAJH010000007.1"/>
</dbReference>
<dbReference type="InterPro" id="IPR011576">
    <property type="entry name" value="Pyridox_Oxase_N"/>
</dbReference>
<dbReference type="Gene3D" id="2.30.110.10">
    <property type="entry name" value="Electron Transport, Fmn-binding Protein, Chain A"/>
    <property type="match status" value="1"/>
</dbReference>
<dbReference type="InterPro" id="IPR052019">
    <property type="entry name" value="F420H2_bilvrd_red/Heme_oxyg"/>
</dbReference>
<protein>
    <submittedName>
        <fullName evidence="3">Pyridoxamine 5'-phosphate oxidase family protein</fullName>
    </submittedName>
</protein>
<accession>A0ABX1RBF6</accession>
<keyword evidence="1" id="KW-0560">Oxidoreductase</keyword>
<reference evidence="3 4" key="1">
    <citation type="submission" date="2020-04" db="EMBL/GenBank/DDBJ databases">
        <authorList>
            <person name="Klaysubun C."/>
            <person name="Duangmal K."/>
            <person name="Lipun K."/>
        </authorList>
    </citation>
    <scope>NUCLEOTIDE SEQUENCE [LARGE SCALE GENOMIC DNA]</scope>
    <source>
        <strain evidence="3 4">JCM 11839</strain>
    </source>
</reference>
<evidence type="ECO:0000259" key="2">
    <source>
        <dbReference type="Pfam" id="PF01243"/>
    </source>
</evidence>
<dbReference type="SUPFAM" id="SSF50475">
    <property type="entry name" value="FMN-binding split barrel"/>
    <property type="match status" value="1"/>
</dbReference>